<evidence type="ECO:0000313" key="3">
    <source>
        <dbReference type="Proteomes" id="UP000240708"/>
    </source>
</evidence>
<accession>A0A2P8EA59</accession>
<dbReference type="Proteomes" id="UP000240708">
    <property type="component" value="Unassembled WGS sequence"/>
</dbReference>
<keyword evidence="1" id="KW-0812">Transmembrane</keyword>
<dbReference type="AlphaFoldDB" id="A0A2P8EA59"/>
<protein>
    <submittedName>
        <fullName evidence="2">Uncharacterized protein</fullName>
    </submittedName>
</protein>
<sequence>MKNYQFLVYLALGVLVFFIIKPYNFSFEFKDSAYTVGYSMPWTILWVGFGIIYLIIKQKNRAS</sequence>
<keyword evidence="1" id="KW-0472">Membrane</keyword>
<feature type="transmembrane region" description="Helical" evidence="1">
    <location>
        <begin position="36"/>
        <end position="56"/>
    </location>
</feature>
<keyword evidence="3" id="KW-1185">Reference proteome</keyword>
<evidence type="ECO:0000313" key="2">
    <source>
        <dbReference type="EMBL" id="PSL06362.1"/>
    </source>
</evidence>
<gene>
    <name evidence="2" type="ORF">CLV48_102178</name>
</gene>
<organism evidence="2 3">
    <name type="scientific">Cecembia rubra</name>
    <dbReference type="NCBI Taxonomy" id="1485585"/>
    <lineage>
        <taxon>Bacteria</taxon>
        <taxon>Pseudomonadati</taxon>
        <taxon>Bacteroidota</taxon>
        <taxon>Cytophagia</taxon>
        <taxon>Cytophagales</taxon>
        <taxon>Cyclobacteriaceae</taxon>
        <taxon>Cecembia</taxon>
    </lineage>
</organism>
<proteinExistence type="predicted"/>
<reference evidence="2 3" key="1">
    <citation type="submission" date="2018-03" db="EMBL/GenBank/DDBJ databases">
        <title>Genomic Encyclopedia of Archaeal and Bacterial Type Strains, Phase II (KMG-II): from individual species to whole genera.</title>
        <authorList>
            <person name="Goeker M."/>
        </authorList>
    </citation>
    <scope>NUCLEOTIDE SEQUENCE [LARGE SCALE GENOMIC DNA]</scope>
    <source>
        <strain evidence="2 3">DSM 28057</strain>
    </source>
</reference>
<dbReference type="EMBL" id="PYGF01000002">
    <property type="protein sequence ID" value="PSL06362.1"/>
    <property type="molecule type" value="Genomic_DNA"/>
</dbReference>
<comment type="caution">
    <text evidence="2">The sequence shown here is derived from an EMBL/GenBank/DDBJ whole genome shotgun (WGS) entry which is preliminary data.</text>
</comment>
<name>A0A2P8EA59_9BACT</name>
<evidence type="ECO:0000256" key="1">
    <source>
        <dbReference type="SAM" id="Phobius"/>
    </source>
</evidence>
<feature type="transmembrane region" description="Helical" evidence="1">
    <location>
        <begin position="7"/>
        <end position="24"/>
    </location>
</feature>
<keyword evidence="1" id="KW-1133">Transmembrane helix</keyword>